<accession>A0A1E1K006</accession>
<evidence type="ECO:0000313" key="4">
    <source>
        <dbReference type="EMBL" id="CZS91403.1"/>
    </source>
</evidence>
<keyword evidence="3" id="KW-0732">Signal</keyword>
<comment type="caution">
    <text evidence="4">The sequence shown here is derived from an EMBL/GenBank/DDBJ whole genome shotgun (WGS) entry which is preliminary data.</text>
</comment>
<dbReference type="Pfam" id="PF01083">
    <property type="entry name" value="Cutinase"/>
    <property type="match status" value="1"/>
</dbReference>
<reference evidence="5" key="1">
    <citation type="submission" date="2016-03" db="EMBL/GenBank/DDBJ databases">
        <authorList>
            <person name="Ploux O."/>
        </authorList>
    </citation>
    <scope>NUCLEOTIDE SEQUENCE [LARGE SCALE GENOMIC DNA]</scope>
    <source>
        <strain evidence="5">UK7</strain>
    </source>
</reference>
<feature type="chain" id="PRO_5009445430" evidence="3">
    <location>
        <begin position="17"/>
        <end position="233"/>
    </location>
</feature>
<dbReference type="PANTHER" id="PTHR33630">
    <property type="entry name" value="CUTINASE RV1984C-RELATED-RELATED"/>
    <property type="match status" value="1"/>
</dbReference>
<keyword evidence="1" id="KW-0378">Hydrolase</keyword>
<dbReference type="InParanoid" id="A0A1E1K006"/>
<organism evidence="4 5">
    <name type="scientific">Rhynchosporium graminicola</name>
    <dbReference type="NCBI Taxonomy" id="2792576"/>
    <lineage>
        <taxon>Eukaryota</taxon>
        <taxon>Fungi</taxon>
        <taxon>Dikarya</taxon>
        <taxon>Ascomycota</taxon>
        <taxon>Pezizomycotina</taxon>
        <taxon>Leotiomycetes</taxon>
        <taxon>Helotiales</taxon>
        <taxon>Ploettnerulaceae</taxon>
        <taxon>Rhynchosporium</taxon>
    </lineage>
</organism>
<evidence type="ECO:0000256" key="1">
    <source>
        <dbReference type="ARBA" id="ARBA00022801"/>
    </source>
</evidence>
<keyword evidence="5" id="KW-1185">Reference proteome</keyword>
<dbReference type="GO" id="GO:0052689">
    <property type="term" value="F:carboxylic ester hydrolase activity"/>
    <property type="evidence" value="ECO:0007669"/>
    <property type="project" value="UniProtKB-ARBA"/>
</dbReference>
<evidence type="ECO:0000313" key="5">
    <source>
        <dbReference type="Proteomes" id="UP000178129"/>
    </source>
</evidence>
<dbReference type="InterPro" id="IPR000675">
    <property type="entry name" value="Cutinase/axe"/>
</dbReference>
<gene>
    <name evidence="4" type="ORF">RCO7_07106</name>
</gene>
<dbReference type="SUPFAM" id="SSF53474">
    <property type="entry name" value="alpha/beta-Hydrolases"/>
    <property type="match status" value="1"/>
</dbReference>
<dbReference type="STRING" id="914237.A0A1E1K006"/>
<evidence type="ECO:0000256" key="2">
    <source>
        <dbReference type="ARBA" id="ARBA00023157"/>
    </source>
</evidence>
<dbReference type="AlphaFoldDB" id="A0A1E1K006"/>
<dbReference type="SMART" id="SM01110">
    <property type="entry name" value="Cutinase"/>
    <property type="match status" value="1"/>
</dbReference>
<feature type="signal peptide" evidence="3">
    <location>
        <begin position="1"/>
        <end position="16"/>
    </location>
</feature>
<dbReference type="Gene3D" id="3.40.50.1820">
    <property type="entry name" value="alpha/beta hydrolase"/>
    <property type="match status" value="1"/>
</dbReference>
<protein>
    <submittedName>
        <fullName evidence="4">Probable Acetylxylan esterase 2</fullName>
    </submittedName>
</protein>
<dbReference type="Proteomes" id="UP000178129">
    <property type="component" value="Unassembled WGS sequence"/>
</dbReference>
<keyword evidence="2" id="KW-1015">Disulfide bond</keyword>
<dbReference type="EMBL" id="FJUW01000004">
    <property type="protein sequence ID" value="CZS91403.1"/>
    <property type="molecule type" value="Genomic_DNA"/>
</dbReference>
<proteinExistence type="predicted"/>
<dbReference type="PANTHER" id="PTHR33630:SF13">
    <property type="entry name" value="ACETYLXYLAN ESTERASE"/>
    <property type="match status" value="1"/>
</dbReference>
<evidence type="ECO:0000256" key="3">
    <source>
        <dbReference type="SAM" id="SignalP"/>
    </source>
</evidence>
<dbReference type="InterPro" id="IPR029058">
    <property type="entry name" value="AB_hydrolase_fold"/>
</dbReference>
<name>A0A1E1K006_9HELO</name>
<sequence>MLAKATVLLLVAQALSSPLDIEERQSCPKIHIFGARETSAPPGYGTAGVTVNLVLKAYPGSTAEVVSYPACGGQASCGGKSYSASALEGTRTVANLVNAYNTKCPTTQIVLIGYSQGSQIIDNALCGGGDSTIGLSDKSTLFRASAIKMIKAAIFMGDPRYVAGLPYNVGTCTAGGFAARPKGFTCPVAPIIKSYCDSPDPYCCKGHDSNSHQQYGNKYGQAALTFIKSKLSA</sequence>